<gene>
    <name evidence="2" type="ORF">HW564_12825</name>
</gene>
<organism evidence="2 3">
    <name type="scientific">Ruegeria pomeroyi</name>
    <dbReference type="NCBI Taxonomy" id="89184"/>
    <lineage>
        <taxon>Bacteria</taxon>
        <taxon>Pseudomonadati</taxon>
        <taxon>Pseudomonadota</taxon>
        <taxon>Alphaproteobacteria</taxon>
        <taxon>Rhodobacterales</taxon>
        <taxon>Roseobacteraceae</taxon>
        <taxon>Ruegeria</taxon>
    </lineage>
</organism>
<reference evidence="2 3" key="1">
    <citation type="journal article" date="2020" name="Proc. Natl. Acad. Sci. U.S.A.">
        <title>Ecological drivers of bacterial community assembly in synthetic phycospheres.</title>
        <authorList>
            <person name="Fu H."/>
            <person name="Uchimiya M."/>
            <person name="Gore J."/>
            <person name="Moran M.A."/>
        </authorList>
    </citation>
    <scope>NUCLEOTIDE SEQUENCE [LARGE SCALE GENOMIC DNA]</scope>
    <source>
        <strain evidence="2">HF-Din03</strain>
    </source>
</reference>
<feature type="domain" description="A-factor biosynthesis hotdog" evidence="1">
    <location>
        <begin position="96"/>
        <end position="225"/>
    </location>
</feature>
<sequence length="261" mass="28973">MTDNSMKFDTLIVVADKFAEFTVEKPAVTLSQLHAMLKLPKHLVPGAVRLLPGQGLSEGDIADLIVQINALDPAGLKWELSLLRTLPERADPCISHKRRSCNTLIGSPTKTAHDCYRIDLCIDENCELMGDHQTGQHVQGMLLIEAARQSFIAVTEKYLLTDLEEKTYFVINAITTEFTGFVFPLSAHIEYRIVSANVNDRRRKYQVEMDFIQNGELRTRIGCAFTVFPHQVIAEKEAALARDAAHCALTQVSLGANAHAA</sequence>
<dbReference type="EMBL" id="JABXIY010000033">
    <property type="protein sequence ID" value="NVK97808.1"/>
    <property type="molecule type" value="Genomic_DNA"/>
</dbReference>
<dbReference type="Pfam" id="PF03756">
    <property type="entry name" value="AfsA"/>
    <property type="match status" value="1"/>
</dbReference>
<name>A0A850LIN5_9RHOB</name>
<dbReference type="Proteomes" id="UP000565723">
    <property type="component" value="Unassembled WGS sequence"/>
</dbReference>
<accession>A0A850LIN5</accession>
<dbReference type="RefSeq" id="WP_011242119.1">
    <property type="nucleotide sequence ID" value="NZ_JABXIY010000033.1"/>
</dbReference>
<comment type="caution">
    <text evidence="2">The sequence shown here is derived from an EMBL/GenBank/DDBJ whole genome shotgun (WGS) entry which is preliminary data.</text>
</comment>
<dbReference type="AlphaFoldDB" id="A0A850LIN5"/>
<dbReference type="InterPro" id="IPR005509">
    <property type="entry name" value="AfsA_hotdog_dom"/>
</dbReference>
<evidence type="ECO:0000259" key="1">
    <source>
        <dbReference type="Pfam" id="PF03756"/>
    </source>
</evidence>
<evidence type="ECO:0000313" key="2">
    <source>
        <dbReference type="EMBL" id="NVK97808.1"/>
    </source>
</evidence>
<protein>
    <recommendedName>
        <fullName evidence="1">A-factor biosynthesis hotdog domain-containing protein</fullName>
    </recommendedName>
</protein>
<dbReference type="OMA" id="MADHQTG"/>
<evidence type="ECO:0000313" key="3">
    <source>
        <dbReference type="Proteomes" id="UP000565723"/>
    </source>
</evidence>
<proteinExistence type="predicted"/>